<reference evidence="1 2" key="1">
    <citation type="submission" date="2018-01" db="EMBL/GenBank/DDBJ databases">
        <title>Metagenomic assembled genomes from two thermal pools in the Uzon Caldera, Kamchatka, Russia.</title>
        <authorList>
            <person name="Wilkins L."/>
            <person name="Ettinger C."/>
        </authorList>
    </citation>
    <scope>NUCLEOTIDE SEQUENCE [LARGE SCALE GENOMIC DNA]</scope>
    <source>
        <strain evidence="1">ZAV-04</strain>
    </source>
</reference>
<sequence length="212" mass="24746">MNLLRLLTVSLVIFLFSGCAEKKPEILKEFYAEDVKDFIKKMQNYQGIESSLAIDYESKGNFLSGDALLKISKNETLLRIYYMGFPAGEIYEKNEEVSSTLLIEKDKVKQILTGVRKGFMWWIGDFEIGEKDNNFILKEKNSDRQVLLNKKGFMPVSQSFTFENQQILITYNDFKQFQTEDKTNLIMPSRIIVYYKNRTLKINIEKLKLING</sequence>
<accession>A0A2J6WPY6</accession>
<comment type="caution">
    <text evidence="1">The sequence shown here is derived from an EMBL/GenBank/DDBJ whole genome shotgun (WGS) entry which is preliminary data.</text>
</comment>
<evidence type="ECO:0008006" key="3">
    <source>
        <dbReference type="Google" id="ProtNLM"/>
    </source>
</evidence>
<protein>
    <recommendedName>
        <fullName evidence="3">Outer-membrane lipoprotein LolB</fullName>
    </recommendedName>
</protein>
<organism evidence="1 2">
    <name type="scientific">Thermodesulfovibrio aggregans</name>
    <dbReference type="NCBI Taxonomy" id="86166"/>
    <lineage>
        <taxon>Bacteria</taxon>
        <taxon>Pseudomonadati</taxon>
        <taxon>Nitrospirota</taxon>
        <taxon>Thermodesulfovibrionia</taxon>
        <taxon>Thermodesulfovibrionales</taxon>
        <taxon>Thermodesulfovibrionaceae</taxon>
        <taxon>Thermodesulfovibrio</taxon>
    </lineage>
</organism>
<dbReference type="PROSITE" id="PS51257">
    <property type="entry name" value="PROKAR_LIPOPROTEIN"/>
    <property type="match status" value="1"/>
</dbReference>
<dbReference type="Proteomes" id="UP000242288">
    <property type="component" value="Unassembled WGS sequence"/>
</dbReference>
<dbReference type="EMBL" id="PNIO01000008">
    <property type="protein sequence ID" value="PMP72430.1"/>
    <property type="molecule type" value="Genomic_DNA"/>
</dbReference>
<gene>
    <name evidence="1" type="ORF">C0186_01160</name>
</gene>
<dbReference type="AlphaFoldDB" id="A0A2J6WPY6"/>
<name>A0A2J6WPY6_9BACT</name>
<evidence type="ECO:0000313" key="2">
    <source>
        <dbReference type="Proteomes" id="UP000242288"/>
    </source>
</evidence>
<evidence type="ECO:0000313" key="1">
    <source>
        <dbReference type="EMBL" id="PMP72430.1"/>
    </source>
</evidence>
<proteinExistence type="predicted"/>